<reference evidence="11 12" key="1">
    <citation type="submission" date="2016-02" db="EMBL/GenBank/DDBJ databases">
        <title>Complete genome sequence and transcriptome regulation of the pentose utilising yeast Sugiyamaella lignohabitans.</title>
        <authorList>
            <person name="Bellasio M."/>
            <person name="Peymann A."/>
            <person name="Valli M."/>
            <person name="Sipitzky M."/>
            <person name="Graf A."/>
            <person name="Sauer M."/>
            <person name="Marx H."/>
            <person name="Mattanovich D."/>
        </authorList>
    </citation>
    <scope>NUCLEOTIDE SEQUENCE [LARGE SCALE GENOMIC DNA]</scope>
    <source>
        <strain evidence="11 12">CBS 10342</strain>
    </source>
</reference>
<feature type="compositionally biased region" description="Basic and acidic residues" evidence="9">
    <location>
        <begin position="920"/>
        <end position="929"/>
    </location>
</feature>
<feature type="region of interest" description="Disordered" evidence="9">
    <location>
        <begin position="97"/>
        <end position="149"/>
    </location>
</feature>
<feature type="compositionally biased region" description="Low complexity" evidence="9">
    <location>
        <begin position="900"/>
        <end position="913"/>
    </location>
</feature>
<dbReference type="EMBL" id="CP014501">
    <property type="protein sequence ID" value="ANB12192.1"/>
    <property type="molecule type" value="Genomic_DNA"/>
</dbReference>
<feature type="compositionally biased region" description="Polar residues" evidence="9">
    <location>
        <begin position="280"/>
        <end position="289"/>
    </location>
</feature>
<dbReference type="PANTHER" id="PTHR12830">
    <property type="entry name" value="ANAPHASE-PROMOTING COMPLEX SUBUNIT 5"/>
    <property type="match status" value="1"/>
</dbReference>
<feature type="compositionally biased region" description="Polar residues" evidence="9">
    <location>
        <begin position="222"/>
        <end position="235"/>
    </location>
</feature>
<dbReference type="GO" id="GO:0031145">
    <property type="term" value="P:anaphase-promoting complex-dependent catabolic process"/>
    <property type="evidence" value="ECO:0007669"/>
    <property type="project" value="TreeGrafter"/>
</dbReference>
<comment type="similarity">
    <text evidence="1">Belongs to the APC5 family.</text>
</comment>
<keyword evidence="4" id="KW-0498">Mitosis</keyword>
<feature type="region of interest" description="Disordered" evidence="9">
    <location>
        <begin position="266"/>
        <end position="289"/>
    </location>
</feature>
<evidence type="ECO:0000256" key="7">
    <source>
        <dbReference type="ARBA" id="ARBA00031069"/>
    </source>
</evidence>
<dbReference type="SUPFAM" id="SSF48452">
    <property type="entry name" value="TPR-like"/>
    <property type="match status" value="1"/>
</dbReference>
<feature type="region of interest" description="Disordered" evidence="9">
    <location>
        <begin position="860"/>
        <end position="953"/>
    </location>
</feature>
<dbReference type="PANTHER" id="PTHR12830:SF9">
    <property type="entry name" value="ANAPHASE-PROMOTING COMPLEX SUBUNIT 5"/>
    <property type="match status" value="1"/>
</dbReference>
<accession>A0A167CWM6</accession>
<evidence type="ECO:0000256" key="3">
    <source>
        <dbReference type="ARBA" id="ARBA00022618"/>
    </source>
</evidence>
<feature type="domain" description="Anaphase-promoting complex subunit 5" evidence="10">
    <location>
        <begin position="344"/>
        <end position="432"/>
    </location>
</feature>
<organism evidence="11 12">
    <name type="scientific">Sugiyamaella lignohabitans</name>
    <dbReference type="NCBI Taxonomy" id="796027"/>
    <lineage>
        <taxon>Eukaryota</taxon>
        <taxon>Fungi</taxon>
        <taxon>Dikarya</taxon>
        <taxon>Ascomycota</taxon>
        <taxon>Saccharomycotina</taxon>
        <taxon>Dipodascomycetes</taxon>
        <taxon>Dipodascales</taxon>
        <taxon>Trichomonascaceae</taxon>
        <taxon>Sugiyamaella</taxon>
    </lineage>
</organism>
<dbReference type="InterPro" id="IPR011990">
    <property type="entry name" value="TPR-like_helical_dom_sf"/>
</dbReference>
<evidence type="ECO:0000313" key="12">
    <source>
        <dbReference type="Proteomes" id="UP000189580"/>
    </source>
</evidence>
<dbReference type="AlphaFoldDB" id="A0A167CWM6"/>
<dbReference type="GO" id="GO:0070979">
    <property type="term" value="P:protein K11-linked ubiquitination"/>
    <property type="evidence" value="ECO:0007669"/>
    <property type="project" value="TreeGrafter"/>
</dbReference>
<dbReference type="GO" id="GO:0005680">
    <property type="term" value="C:anaphase-promoting complex"/>
    <property type="evidence" value="ECO:0007669"/>
    <property type="project" value="InterPro"/>
</dbReference>
<dbReference type="InterPro" id="IPR026000">
    <property type="entry name" value="Apc5_dom"/>
</dbReference>
<proteinExistence type="inferred from homology"/>
<dbReference type="Proteomes" id="UP000189580">
    <property type="component" value="Chromosome a"/>
</dbReference>
<evidence type="ECO:0000313" key="11">
    <source>
        <dbReference type="EMBL" id="ANB12192.1"/>
    </source>
</evidence>
<protein>
    <recommendedName>
        <fullName evidence="2">Anaphase-promoting complex subunit 5</fullName>
    </recommendedName>
    <alternativeName>
        <fullName evidence="7">Cyclosome subunit 5</fullName>
    </alternativeName>
</protein>
<dbReference type="OrthoDB" id="2504561at2759"/>
<dbReference type="InterPro" id="IPR037679">
    <property type="entry name" value="Apc5"/>
</dbReference>
<feature type="compositionally biased region" description="Acidic residues" evidence="9">
    <location>
        <begin position="104"/>
        <end position="134"/>
    </location>
</feature>
<dbReference type="GO" id="GO:0045842">
    <property type="term" value="P:positive regulation of mitotic metaphase/anaphase transition"/>
    <property type="evidence" value="ECO:0007669"/>
    <property type="project" value="TreeGrafter"/>
</dbReference>
<keyword evidence="12" id="KW-1185">Reference proteome</keyword>
<sequence length="953" mass="106622">MKVIVEWIDGGFRMDPDEVLKNSSDGLESSNEREGVTRLSWGDLRISDLKKILVGSGGSLGSDVYKTFITNIWTWDSYDGLFDFFLGLDKYLVSPFKPESSQNDGDEDNGDGDDDDDEDNYNGNENDDDNDNEYDSNNRSGVNRARDNAKQARAPRLKLVSNSVLGNFFRKCFLAFERLEFDKMLGLWRDFEQFREETRTIWEEIHLNIYKRGSIRVRKESTPLSDNDELASNPSFLIPQSPGEEDPSEKCIPALAHLISGDNDRFRSSPLANNKDGKDNSNGSGSHSSLINIKLSDETMEAIFENQVDQFQKHGSILPKHVVSVMEELVRIQSLKGSLPPSAYFLQYLEACRNRDHEKAFENLHRFYDYSMDSRGKSHYQYALFTLATLHAEFNNSSEAIRAAQEAIAVAHENMDIACLTQILSWLYSYLQNNPHCSLPVSLASKEQIGQFLLAKSWDVSPLLASLSFQNDVIQVLGNGRSGPPTNLTNIFESLIKASFINITTNSPLTMASLNLVQSTLWNRLGVDVVSDMYLDNCLTLTTPANPSSSLHLGNSSAYLQAACIKAHKLLLQGHVTKSFDLLNSLKPLADRSIAYQQIWLPNALILHIWHALKENRLAQVDIYIQRLTGLFIASPYITHSAQLAEIELDLLSGNTSRAIDKTVKYVETSNDPNTDILFQLQYMIRHIRALCKSGRPTRAFSITLRCFQMAQRSALVPAVLESLILLTTILISRQDHRDALSILDTLVPKVSACDAASGGWGCTPDPAAPLASLESLRGGFPSGKLTRIQVLECGYVSLVSEVYENMAGATVGVASGEPEDVAKVLYERAFRYTVEAAKCKYFRYERRWTWLTKDRLGAREQPRPAAGNLRQAEDSGSTPGRQSPIRKDRKHRSHPRGPAPHQHQQNPNRQHPLITTWDPKQRLERSERSSGVWGAAPAAGGTRPQGVSVMKQ</sequence>
<comment type="function">
    <text evidence="8">Component of the anaphase promoting complex/cyclosome (APC/C), a cell cycle-regulated E3 ubiquitin ligase that controls progression through mitosis and the G1 phase of the cell cycle. The APC/C complex acts by mediating ubiquitination and subsequent degradation of target proteins: it mainly mediates the formation of 'Lys-11'-linked polyubiquitin chains and, to a lower extent, the formation of 'Lys-48'- and 'Lys-63'-linked polyubiquitin chains. The APC/C complex catalyzes assembly of branched 'Lys-11'-/'Lys-48'-linked branched ubiquitin chains on target proteins.</text>
</comment>
<keyword evidence="5" id="KW-0833">Ubl conjugation pathway</keyword>
<evidence type="ECO:0000256" key="4">
    <source>
        <dbReference type="ARBA" id="ARBA00022776"/>
    </source>
</evidence>
<feature type="region of interest" description="Disordered" evidence="9">
    <location>
        <begin position="222"/>
        <end position="249"/>
    </location>
</feature>
<dbReference type="Pfam" id="PF12862">
    <property type="entry name" value="ANAPC5"/>
    <property type="match status" value="1"/>
</dbReference>
<keyword evidence="3" id="KW-0132">Cell division</keyword>
<evidence type="ECO:0000256" key="1">
    <source>
        <dbReference type="ARBA" id="ARBA00007450"/>
    </source>
</evidence>
<dbReference type="RefSeq" id="XP_018734669.1">
    <property type="nucleotide sequence ID" value="XM_018881376.1"/>
</dbReference>
<dbReference type="UniPathway" id="UPA00143"/>
<evidence type="ECO:0000256" key="2">
    <source>
        <dbReference type="ARBA" id="ARBA00016066"/>
    </source>
</evidence>
<evidence type="ECO:0000256" key="5">
    <source>
        <dbReference type="ARBA" id="ARBA00022786"/>
    </source>
</evidence>
<dbReference type="GO" id="GO:0051301">
    <property type="term" value="P:cell division"/>
    <property type="evidence" value="ECO:0007669"/>
    <property type="project" value="UniProtKB-KW"/>
</dbReference>
<keyword evidence="6" id="KW-0131">Cell cycle</keyword>
<gene>
    <name evidence="11" type="primary">APC5</name>
    <name evidence="11" type="ORF">AWJ20_431</name>
</gene>
<evidence type="ECO:0000256" key="6">
    <source>
        <dbReference type="ARBA" id="ARBA00023306"/>
    </source>
</evidence>
<evidence type="ECO:0000256" key="8">
    <source>
        <dbReference type="ARBA" id="ARBA00045696"/>
    </source>
</evidence>
<dbReference type="GeneID" id="30036428"/>
<name>A0A167CWM6_9ASCO</name>
<evidence type="ECO:0000259" key="10">
    <source>
        <dbReference type="Pfam" id="PF12862"/>
    </source>
</evidence>
<evidence type="ECO:0000256" key="9">
    <source>
        <dbReference type="SAM" id="MobiDB-lite"/>
    </source>
</evidence>
<dbReference type="KEGG" id="slb:AWJ20_431"/>